<protein>
    <submittedName>
        <fullName evidence="2">PilO type IV pilus biogenesis outer membrane protein</fullName>
    </submittedName>
</protein>
<geneLocation type="plasmid" evidence="3">
    <name>pssyis1 dna</name>
</geneLocation>
<reference evidence="2 3" key="1">
    <citation type="submission" date="2019-03" db="EMBL/GenBank/DDBJ databases">
        <title>The genome sequence of Candidatus Serratia symbiotica strain IS.</title>
        <authorList>
            <person name="Nikoh N."/>
            <person name="Koga R."/>
            <person name="Oshima K."/>
            <person name="Hattori M."/>
            <person name="Fukatsu T."/>
        </authorList>
    </citation>
    <scope>NUCLEOTIDE SEQUENCE [LARGE SCALE GENOMIC DNA]</scope>
    <source>
        <strain evidence="2 3">IS</strain>
        <plasmid evidence="3">pssyis1 dna</plasmid>
    </source>
</reference>
<sequence>MMTTTPLFTATPMVRGRRVFLAGIDWLPLTLRAGKNLKSEAQRQGADRVVSYRYRDSQKNPQWVMGLVNWAKLALPKGCKDGYALALLIARQLKGSGYAIIEIDKAHYGFVSTIDGVLINDVVGDKAAIAQAQKNFLQFNREPEGGWQIFAPADWNIADSQPFYLDGLLAGPGFPASTRFQATSRKRRFLGLFTLCSLMLAGYFGWQGYQTHQETLRQTAIRAAWLARQEVQTSPAQRSPWHDTPRLMPFINACAERWQKIPLSLAGWRFKEAQCAQEGTLRLAYSKPVGATVGDFAYRVKQVYAGQTTPYFNLPGQGDTGGFSQSVIFTPSADTRALPDADSQIQRLTTFAQRMRLPINLQEDDNRQVSANGEELILPWHSFSFSLETAIPPTLLFDELDDLGLRLHFITITLNQGRLSYRMEGKLYAKS</sequence>
<proteinExistence type="predicted"/>
<dbReference type="EMBL" id="AP019532">
    <property type="protein sequence ID" value="BBI93084.1"/>
    <property type="molecule type" value="Genomic_DNA"/>
</dbReference>
<evidence type="ECO:0000313" key="2">
    <source>
        <dbReference type="EMBL" id="BBI93084.1"/>
    </source>
</evidence>
<dbReference type="Proteomes" id="UP000324392">
    <property type="component" value="Plasmid pSsyis1"/>
</dbReference>
<keyword evidence="2" id="KW-0614">Plasmid</keyword>
<accession>A0A455VKC4</accession>
<dbReference type="InterPro" id="IPR009663">
    <property type="entry name" value="PAP_PilO"/>
</dbReference>
<evidence type="ECO:0000313" key="3">
    <source>
        <dbReference type="Proteomes" id="UP000324392"/>
    </source>
</evidence>
<organism evidence="2 3">
    <name type="scientific">Serratia symbiotica</name>
    <dbReference type="NCBI Taxonomy" id="138074"/>
    <lineage>
        <taxon>Bacteria</taxon>
        <taxon>Pseudomonadati</taxon>
        <taxon>Pseudomonadota</taxon>
        <taxon>Gammaproteobacteria</taxon>
        <taxon>Enterobacterales</taxon>
        <taxon>Yersiniaceae</taxon>
        <taxon>Serratia</taxon>
    </lineage>
</organism>
<name>A0A455VKC4_9GAMM</name>
<keyword evidence="1" id="KW-1133">Transmembrane helix</keyword>
<feature type="transmembrane region" description="Helical" evidence="1">
    <location>
        <begin position="189"/>
        <end position="206"/>
    </location>
</feature>
<gene>
    <name evidence="2" type="primary">pilO</name>
    <name evidence="2" type="ORF">SSYIS1_40930</name>
</gene>
<keyword evidence="1" id="KW-0812">Transmembrane</keyword>
<keyword evidence="1" id="KW-0472">Membrane</keyword>
<dbReference type="RefSeq" id="WP_149591027.1">
    <property type="nucleotide sequence ID" value="NZ_AP019532.1"/>
</dbReference>
<evidence type="ECO:0000256" key="1">
    <source>
        <dbReference type="SAM" id="Phobius"/>
    </source>
</evidence>
<dbReference type="Pfam" id="PF06864">
    <property type="entry name" value="PAP_PilO"/>
    <property type="match status" value="1"/>
</dbReference>
<dbReference type="AlphaFoldDB" id="A0A455VKC4"/>